<dbReference type="InterPro" id="IPR008271">
    <property type="entry name" value="Ser/Thr_kinase_AS"/>
</dbReference>
<feature type="transmembrane region" description="Helical" evidence="11">
    <location>
        <begin position="326"/>
        <end position="349"/>
    </location>
</feature>
<keyword evidence="11" id="KW-0472">Membrane</keyword>
<dbReference type="GO" id="GO:0045717">
    <property type="term" value="P:negative regulation of fatty acid biosynthetic process"/>
    <property type="evidence" value="ECO:0007669"/>
    <property type="project" value="UniProtKB-ARBA"/>
</dbReference>
<dbReference type="SUPFAM" id="SSF56112">
    <property type="entry name" value="Protein kinase-like (PK-like)"/>
    <property type="match status" value="1"/>
</dbReference>
<evidence type="ECO:0000259" key="12">
    <source>
        <dbReference type="PROSITE" id="PS50011"/>
    </source>
</evidence>
<dbReference type="Gene3D" id="3.30.200.20">
    <property type="entry name" value="Phosphorylase Kinase, domain 1"/>
    <property type="match status" value="1"/>
</dbReference>
<dbReference type="SMART" id="SM00220">
    <property type="entry name" value="S_TKc"/>
    <property type="match status" value="1"/>
</dbReference>
<evidence type="ECO:0000256" key="1">
    <source>
        <dbReference type="ARBA" id="ARBA00012513"/>
    </source>
</evidence>
<accession>A0A6J4KJD1</accession>
<dbReference type="PANTHER" id="PTHR43289:SF6">
    <property type="entry name" value="SERINE_THREONINE-PROTEIN KINASE NEKL-3"/>
    <property type="match status" value="1"/>
</dbReference>
<dbReference type="Gene3D" id="1.10.510.10">
    <property type="entry name" value="Transferase(Phosphotransferase) domain 1"/>
    <property type="match status" value="1"/>
</dbReference>
<protein>
    <recommendedName>
        <fullName evidence="1">non-specific serine/threonine protein kinase</fullName>
        <ecNumber evidence="1">2.7.11.1</ecNumber>
    </recommendedName>
</protein>
<comment type="catalytic activity">
    <reaction evidence="7">
        <text>L-threonyl-[protein] + ATP = O-phospho-L-threonyl-[protein] + ADP + H(+)</text>
        <dbReference type="Rhea" id="RHEA:46608"/>
        <dbReference type="Rhea" id="RHEA-COMP:11060"/>
        <dbReference type="Rhea" id="RHEA-COMP:11605"/>
        <dbReference type="ChEBI" id="CHEBI:15378"/>
        <dbReference type="ChEBI" id="CHEBI:30013"/>
        <dbReference type="ChEBI" id="CHEBI:30616"/>
        <dbReference type="ChEBI" id="CHEBI:61977"/>
        <dbReference type="ChEBI" id="CHEBI:456216"/>
        <dbReference type="EC" id="2.7.11.1"/>
    </reaction>
</comment>
<evidence type="ECO:0000256" key="11">
    <source>
        <dbReference type="SAM" id="Phobius"/>
    </source>
</evidence>
<evidence type="ECO:0000256" key="2">
    <source>
        <dbReference type="ARBA" id="ARBA00022527"/>
    </source>
</evidence>
<evidence type="ECO:0000256" key="6">
    <source>
        <dbReference type="ARBA" id="ARBA00022840"/>
    </source>
</evidence>
<feature type="binding site" evidence="9">
    <location>
        <position position="40"/>
    </location>
    <ligand>
        <name>ATP</name>
        <dbReference type="ChEBI" id="CHEBI:30616"/>
    </ligand>
</feature>
<keyword evidence="5 13" id="KW-0418">Kinase</keyword>
<keyword evidence="3" id="KW-0808">Transferase</keyword>
<dbReference type="PROSITE" id="PS00107">
    <property type="entry name" value="PROTEIN_KINASE_ATP"/>
    <property type="match status" value="1"/>
</dbReference>
<dbReference type="CDD" id="cd14014">
    <property type="entry name" value="STKc_PknB_like"/>
    <property type="match status" value="1"/>
</dbReference>
<dbReference type="PROSITE" id="PS00108">
    <property type="entry name" value="PROTEIN_KINASE_ST"/>
    <property type="match status" value="1"/>
</dbReference>
<comment type="catalytic activity">
    <reaction evidence="8">
        <text>L-seryl-[protein] + ATP = O-phospho-L-seryl-[protein] + ADP + H(+)</text>
        <dbReference type="Rhea" id="RHEA:17989"/>
        <dbReference type="Rhea" id="RHEA-COMP:9863"/>
        <dbReference type="Rhea" id="RHEA-COMP:11604"/>
        <dbReference type="ChEBI" id="CHEBI:15378"/>
        <dbReference type="ChEBI" id="CHEBI:29999"/>
        <dbReference type="ChEBI" id="CHEBI:30616"/>
        <dbReference type="ChEBI" id="CHEBI:83421"/>
        <dbReference type="ChEBI" id="CHEBI:456216"/>
        <dbReference type="EC" id="2.7.11.1"/>
    </reaction>
</comment>
<feature type="region of interest" description="Disordered" evidence="10">
    <location>
        <begin position="296"/>
        <end position="316"/>
    </location>
</feature>
<name>A0A6J4KJD1_9ACTN</name>
<evidence type="ECO:0000256" key="8">
    <source>
        <dbReference type="ARBA" id="ARBA00048679"/>
    </source>
</evidence>
<dbReference type="InterPro" id="IPR000719">
    <property type="entry name" value="Prot_kinase_dom"/>
</dbReference>
<gene>
    <name evidence="13" type="ORF">AVDCRST_MAG07-204</name>
</gene>
<dbReference type="InterPro" id="IPR011009">
    <property type="entry name" value="Kinase-like_dom_sf"/>
</dbReference>
<feature type="domain" description="Protein kinase" evidence="12">
    <location>
        <begin position="11"/>
        <end position="273"/>
    </location>
</feature>
<reference evidence="13" key="1">
    <citation type="submission" date="2020-02" db="EMBL/GenBank/DDBJ databases">
        <authorList>
            <person name="Meier V. D."/>
        </authorList>
    </citation>
    <scope>NUCLEOTIDE SEQUENCE</scope>
    <source>
        <strain evidence="13">AVDCRST_MAG07</strain>
    </source>
</reference>
<evidence type="ECO:0000256" key="5">
    <source>
        <dbReference type="ARBA" id="ARBA00022777"/>
    </source>
</evidence>
<sequence>MQKGPVYAGRYRLGPELGRGGMGVVHLAHDEALDRDVALKTMALSARADPVAAGRFTREARALAKVHHPGIVTVYDYGEHDGEMYLVMQLVEGGSLDERLSGHRRLSPARTAELAVGVAAALDALHGRGLVHRDVKPSNILLEGPEQRPVLCDFGLAKPTTASDGFTRAGETVGTVLYMSPEQLAGDSATPASDVYALGCVLFHCLTGRPPFTGADLHDVATAHLSRPVPDVRGLVPDLPASVQPVLERCLAKDPAMRWAGAGAAARELQAAVQGSGAPAHAETVALDRTAVLPARPARPARPAAVEPPAERVTHRTAGRGRRFPAGLAAACAALVVATGLGGLALGFLTEGGTPPPSAADEPDEGAGLDPAERELAGLLSDEFGDCSPLPRSTGQVAKINCDRTPEGIASLHAGRWTSRQAMDEWFRTSYVRAGRYESGACEDFDGGADAQGSGRVDSRRGVGGIACYVNSNTHAVLLWQLDERLLSLLAIRDDPDAGALHDWWMQERDTVLDSP</sequence>
<dbReference type="PANTHER" id="PTHR43289">
    <property type="entry name" value="MITOGEN-ACTIVATED PROTEIN KINASE KINASE KINASE 20-RELATED"/>
    <property type="match status" value="1"/>
</dbReference>
<organism evidence="13">
    <name type="scientific">uncultured Frankineae bacterium</name>
    <dbReference type="NCBI Taxonomy" id="437475"/>
    <lineage>
        <taxon>Bacteria</taxon>
        <taxon>Bacillati</taxon>
        <taxon>Actinomycetota</taxon>
        <taxon>Actinomycetes</taxon>
        <taxon>Frankiales</taxon>
        <taxon>environmental samples</taxon>
    </lineage>
</organism>
<dbReference type="FunFam" id="1.10.510.10:FF:000021">
    <property type="entry name" value="Serine/threonine protein kinase"/>
    <property type="match status" value="1"/>
</dbReference>
<dbReference type="FunFam" id="3.30.200.20:FF:000035">
    <property type="entry name" value="Serine/threonine protein kinase Stk1"/>
    <property type="match status" value="1"/>
</dbReference>
<evidence type="ECO:0000256" key="10">
    <source>
        <dbReference type="SAM" id="MobiDB-lite"/>
    </source>
</evidence>
<evidence type="ECO:0000256" key="7">
    <source>
        <dbReference type="ARBA" id="ARBA00047899"/>
    </source>
</evidence>
<evidence type="ECO:0000256" key="4">
    <source>
        <dbReference type="ARBA" id="ARBA00022741"/>
    </source>
</evidence>
<dbReference type="EMBL" id="CADCUB010000015">
    <property type="protein sequence ID" value="CAA9307627.1"/>
    <property type="molecule type" value="Genomic_DNA"/>
</dbReference>
<dbReference type="InterPro" id="IPR017441">
    <property type="entry name" value="Protein_kinase_ATP_BS"/>
</dbReference>
<dbReference type="Pfam" id="PF00069">
    <property type="entry name" value="Pkinase"/>
    <property type="match status" value="1"/>
</dbReference>
<dbReference type="GO" id="GO:0004674">
    <property type="term" value="F:protein serine/threonine kinase activity"/>
    <property type="evidence" value="ECO:0007669"/>
    <property type="project" value="UniProtKB-KW"/>
</dbReference>
<evidence type="ECO:0000256" key="3">
    <source>
        <dbReference type="ARBA" id="ARBA00022679"/>
    </source>
</evidence>
<keyword evidence="11" id="KW-0812">Transmembrane</keyword>
<proteinExistence type="predicted"/>
<feature type="compositionally biased region" description="Low complexity" evidence="10">
    <location>
        <begin position="296"/>
        <end position="308"/>
    </location>
</feature>
<keyword evidence="2" id="KW-0723">Serine/threonine-protein kinase</keyword>
<evidence type="ECO:0000256" key="9">
    <source>
        <dbReference type="PROSITE-ProRule" id="PRU10141"/>
    </source>
</evidence>
<dbReference type="EC" id="2.7.11.1" evidence="1"/>
<keyword evidence="4 9" id="KW-0547">Nucleotide-binding</keyword>
<dbReference type="PROSITE" id="PS50011">
    <property type="entry name" value="PROTEIN_KINASE_DOM"/>
    <property type="match status" value="1"/>
</dbReference>
<dbReference type="AlphaFoldDB" id="A0A6J4KJD1"/>
<dbReference type="GO" id="GO:0005524">
    <property type="term" value="F:ATP binding"/>
    <property type="evidence" value="ECO:0007669"/>
    <property type="project" value="UniProtKB-UniRule"/>
</dbReference>
<keyword evidence="11" id="KW-1133">Transmembrane helix</keyword>
<keyword evidence="6 9" id="KW-0067">ATP-binding</keyword>
<evidence type="ECO:0000313" key="13">
    <source>
        <dbReference type="EMBL" id="CAA9307627.1"/>
    </source>
</evidence>